<feature type="region of interest" description="Disordered" evidence="1">
    <location>
        <begin position="172"/>
        <end position="234"/>
    </location>
</feature>
<reference evidence="3 4" key="1">
    <citation type="submission" date="2018-08" db="EMBL/GenBank/DDBJ databases">
        <title>Sequencing the genomes of 1000 actinobacteria strains.</title>
        <authorList>
            <person name="Klenk H.-P."/>
        </authorList>
    </citation>
    <scope>NUCLEOTIDE SEQUENCE [LARGE SCALE GENOMIC DNA]</scope>
    <source>
        <strain evidence="3 4">DSM 44099</strain>
    </source>
</reference>
<evidence type="ECO:0000256" key="1">
    <source>
        <dbReference type="SAM" id="MobiDB-lite"/>
    </source>
</evidence>
<keyword evidence="2" id="KW-0472">Membrane</keyword>
<comment type="caution">
    <text evidence="3">The sequence shown here is derived from an EMBL/GenBank/DDBJ whole genome shotgun (WGS) entry which is preliminary data.</text>
</comment>
<gene>
    <name evidence="3" type="ORF">DFJ67_1049</name>
</gene>
<keyword evidence="4" id="KW-1185">Reference proteome</keyword>
<dbReference type="EMBL" id="QUMQ01000001">
    <property type="protein sequence ID" value="REF95099.1"/>
    <property type="molecule type" value="Genomic_DNA"/>
</dbReference>
<feature type="transmembrane region" description="Helical" evidence="2">
    <location>
        <begin position="21"/>
        <end position="42"/>
    </location>
</feature>
<keyword evidence="2" id="KW-0812">Transmembrane</keyword>
<evidence type="ECO:0000313" key="4">
    <source>
        <dbReference type="Proteomes" id="UP000256913"/>
    </source>
</evidence>
<organism evidence="3 4">
    <name type="scientific">Asanoa ferruginea</name>
    <dbReference type="NCBI Taxonomy" id="53367"/>
    <lineage>
        <taxon>Bacteria</taxon>
        <taxon>Bacillati</taxon>
        <taxon>Actinomycetota</taxon>
        <taxon>Actinomycetes</taxon>
        <taxon>Micromonosporales</taxon>
        <taxon>Micromonosporaceae</taxon>
        <taxon>Asanoa</taxon>
    </lineage>
</organism>
<accession>A0A3D9ZDZ8</accession>
<dbReference type="Proteomes" id="UP000256913">
    <property type="component" value="Unassembled WGS sequence"/>
</dbReference>
<dbReference type="AlphaFoldDB" id="A0A3D9ZDZ8"/>
<name>A0A3D9ZDZ8_9ACTN</name>
<feature type="transmembrane region" description="Helical" evidence="2">
    <location>
        <begin position="91"/>
        <end position="112"/>
    </location>
</feature>
<feature type="transmembrane region" description="Helical" evidence="2">
    <location>
        <begin position="132"/>
        <end position="152"/>
    </location>
</feature>
<keyword evidence="2" id="KW-1133">Transmembrane helix</keyword>
<feature type="transmembrane region" description="Helical" evidence="2">
    <location>
        <begin position="62"/>
        <end position="84"/>
    </location>
</feature>
<proteinExistence type="predicted"/>
<evidence type="ECO:0000313" key="3">
    <source>
        <dbReference type="EMBL" id="REF95099.1"/>
    </source>
</evidence>
<protein>
    <submittedName>
        <fullName evidence="3">Uncharacterized protein</fullName>
    </submittedName>
</protein>
<sequence>MGAAHTFTVRNPLRYGARVRHLWSLLAGIVAAPLVWILLALGQDGSTSTITTWADTSTFNTARLIEPAVYLGAAGIALGVLATLRWSPLGPLVAGLLLMAPYVGMFIAPLRVRSAVPGGWRLFGDPLPLRLPLDNGTLFFLGLLLAMAAFSLQRWRRWPVAFAGTRGGSGLDDTDPDLFTGLPADPDTRPPTLAYPPAEPPASFGSPRPGDVPTAGQSPWSSPPAPYRPDGTAE</sequence>
<evidence type="ECO:0000256" key="2">
    <source>
        <dbReference type="SAM" id="Phobius"/>
    </source>
</evidence>